<dbReference type="AlphaFoldDB" id="A0A2S8GG48"/>
<protein>
    <submittedName>
        <fullName evidence="1">Uncharacterized protein</fullName>
    </submittedName>
</protein>
<evidence type="ECO:0000313" key="1">
    <source>
        <dbReference type="EMBL" id="PQO43446.1"/>
    </source>
</evidence>
<organism evidence="1 2">
    <name type="scientific">Blastopirellula marina</name>
    <dbReference type="NCBI Taxonomy" id="124"/>
    <lineage>
        <taxon>Bacteria</taxon>
        <taxon>Pseudomonadati</taxon>
        <taxon>Planctomycetota</taxon>
        <taxon>Planctomycetia</taxon>
        <taxon>Pirellulales</taxon>
        <taxon>Pirellulaceae</taxon>
        <taxon>Blastopirellula</taxon>
    </lineage>
</organism>
<proteinExistence type="predicted"/>
<gene>
    <name evidence="1" type="ORF">C5Y93_22580</name>
</gene>
<dbReference type="OrthoDB" id="262209at2"/>
<comment type="caution">
    <text evidence="1">The sequence shown here is derived from an EMBL/GenBank/DDBJ whole genome shotgun (WGS) entry which is preliminary data.</text>
</comment>
<dbReference type="RefSeq" id="WP_105337732.1">
    <property type="nucleotide sequence ID" value="NZ_PUHZ01000023.1"/>
</dbReference>
<dbReference type="EMBL" id="PUHZ01000023">
    <property type="protein sequence ID" value="PQO43446.1"/>
    <property type="molecule type" value="Genomic_DNA"/>
</dbReference>
<name>A0A2S8GG48_9BACT</name>
<evidence type="ECO:0000313" key="2">
    <source>
        <dbReference type="Proteomes" id="UP000237819"/>
    </source>
</evidence>
<accession>A0A2S8GG48</accession>
<reference evidence="1 2" key="1">
    <citation type="submission" date="2018-02" db="EMBL/GenBank/DDBJ databases">
        <title>Comparative genomes isolates from brazilian mangrove.</title>
        <authorList>
            <person name="Araujo J.E."/>
            <person name="Taketani R.G."/>
            <person name="Silva M.C.P."/>
            <person name="Loureco M.V."/>
            <person name="Andreote F.D."/>
        </authorList>
    </citation>
    <scope>NUCLEOTIDE SEQUENCE [LARGE SCALE GENOMIC DNA]</scope>
    <source>
        <strain evidence="1 2">Nap-Phe MGV</strain>
    </source>
</reference>
<dbReference type="Proteomes" id="UP000237819">
    <property type="component" value="Unassembled WGS sequence"/>
</dbReference>
<sequence length="337" mass="37723">MGNVRWGAIFLLACQVSWLHAETPDPRLQVYFDSVAKIRSFDVMVNETTKFHYKTERAADQPLGQRVSKLTHRKYLPSEVPAERSAATRQVWEAATKRRRVEHDVTPNANGAISIFNGKTVTAYNQAASFGTVAAQNPGQRPLVHSSSRYDTLLGEIFLGGEYQEMFAKRQPVDTKEVDGDLLVTSPAQPGPMYPSCTFELLLDKEHGFLPKKITVSSKGKIDFDVEVTEFRSLGDGVWVPIKSRFRDYLLAEQIDPVFPVHFLTTEVSIDVDRSAWNQPIPEETFHVLFPAGTGVLDEINHARLTLSKDTDSDDIGGRKVEAEEYQQLNANGGIVR</sequence>